<dbReference type="OMA" id="TERDPWL"/>
<name>S8AQ97_DACHA</name>
<keyword evidence="1" id="KW-0472">Membrane</keyword>
<evidence type="ECO:0000313" key="3">
    <source>
        <dbReference type="Proteomes" id="UP000015100"/>
    </source>
</evidence>
<organism evidence="2 3">
    <name type="scientific">Dactylellina haptotyla (strain CBS 200.50)</name>
    <name type="common">Nematode-trapping fungus</name>
    <name type="synonym">Monacrosporium haptotylum</name>
    <dbReference type="NCBI Taxonomy" id="1284197"/>
    <lineage>
        <taxon>Eukaryota</taxon>
        <taxon>Fungi</taxon>
        <taxon>Dikarya</taxon>
        <taxon>Ascomycota</taxon>
        <taxon>Pezizomycotina</taxon>
        <taxon>Orbiliomycetes</taxon>
        <taxon>Orbiliales</taxon>
        <taxon>Orbiliaceae</taxon>
        <taxon>Dactylellina</taxon>
    </lineage>
</organism>
<reference evidence="3" key="2">
    <citation type="submission" date="2013-04" db="EMBL/GenBank/DDBJ databases">
        <title>Genomic mechanisms accounting for the adaptation to parasitism in nematode-trapping fungi.</title>
        <authorList>
            <person name="Ahren D.G."/>
        </authorList>
    </citation>
    <scope>NUCLEOTIDE SEQUENCE [LARGE SCALE GENOMIC DNA]</scope>
    <source>
        <strain evidence="3">CBS 200.50</strain>
    </source>
</reference>
<evidence type="ECO:0000313" key="2">
    <source>
        <dbReference type="EMBL" id="EPS45034.1"/>
    </source>
</evidence>
<gene>
    <name evidence="2" type="ORF">H072_1040</name>
</gene>
<reference evidence="2 3" key="1">
    <citation type="journal article" date="2013" name="PLoS Genet.">
        <title>Genomic mechanisms accounting for the adaptation to parasitism in nematode-trapping fungi.</title>
        <authorList>
            <person name="Meerupati T."/>
            <person name="Andersson K.M."/>
            <person name="Friman E."/>
            <person name="Kumar D."/>
            <person name="Tunlid A."/>
            <person name="Ahren D."/>
        </authorList>
    </citation>
    <scope>NUCLEOTIDE SEQUENCE [LARGE SCALE GENOMIC DNA]</scope>
    <source>
        <strain evidence="2 3">CBS 200.50</strain>
    </source>
</reference>
<sequence length="577" mass="64854">MLLGRRLSPVRLIVYVFLLGVTVTFFSSLSPVPIPVPESASASFEKVRNKGKEIFGPNLPSWYGPGAHKSPEPTNGTASTSTWYEHWSWLNPFASSADYSESRTVLPPLPPRCPIYAYYDKDIKASQQTHTDDVVMLAWRRAWWAAGFEPIILNPSDAKQHGMYRKVKGQLGKNQEKLEYNILRWLAWDRMGNGILSDFRIFPMPTNSDPVIPFLRRCDFGMTATRFRTLGSGIFAASAPVIKSVVKNITSTDLSKLPEDRVSPAQIATDLFTVDEPPASLAYYSTKNVAEKYKELQPSQLPRLINAHLHTHFQNQYPHGIYVLNAIKPDSDVLSLESYKVGQKLALCPESPFPTSCPPNVKEGECKLCDGKMPVDLVKEYKNGTSAFTVGGIPHPMTLQGFIYGRLVHEVSFVRKNSTRDVFLKVVTKDFAKEGTGAGYRAVKIKEVIASSLSSVQDRMSGTGIVDSIWTSVEKGWDVKEIEWIMGFTFPETIPPSPHLNQDKAEVTKHTQIFEDAKHAVRAETKGLKRLRGAIESWSLGDFEVWKFVRAFEERRKSERAAYIKKEKGFGKGLERR</sequence>
<accession>S8AQ97</accession>
<keyword evidence="1" id="KW-0812">Transmembrane</keyword>
<protein>
    <submittedName>
        <fullName evidence="2">Uncharacterized protein</fullName>
    </submittedName>
</protein>
<dbReference type="Proteomes" id="UP000015100">
    <property type="component" value="Unassembled WGS sequence"/>
</dbReference>
<keyword evidence="3" id="KW-1185">Reference proteome</keyword>
<comment type="caution">
    <text evidence="2">The sequence shown here is derived from an EMBL/GenBank/DDBJ whole genome shotgun (WGS) entry which is preliminary data.</text>
</comment>
<dbReference type="OrthoDB" id="5312133at2759"/>
<dbReference type="HOGENOM" id="CLU_030660_0_0_1"/>
<evidence type="ECO:0000256" key="1">
    <source>
        <dbReference type="SAM" id="Phobius"/>
    </source>
</evidence>
<keyword evidence="1" id="KW-1133">Transmembrane helix</keyword>
<feature type="transmembrane region" description="Helical" evidence="1">
    <location>
        <begin position="12"/>
        <end position="29"/>
    </location>
</feature>
<proteinExistence type="predicted"/>
<dbReference type="EMBL" id="AQGS01000024">
    <property type="protein sequence ID" value="EPS45034.1"/>
    <property type="molecule type" value="Genomic_DNA"/>
</dbReference>
<dbReference type="eggNOG" id="ENOG502QS15">
    <property type="taxonomic scope" value="Eukaryota"/>
</dbReference>
<dbReference type="PANTHER" id="PTHR42055:SF1">
    <property type="entry name" value="YALI0E03476P"/>
    <property type="match status" value="1"/>
</dbReference>
<dbReference type="PANTHER" id="PTHR42055">
    <property type="entry name" value="YALI0E03476P"/>
    <property type="match status" value="1"/>
</dbReference>
<dbReference type="AlphaFoldDB" id="S8AQ97"/>